<reference evidence="2 3" key="1">
    <citation type="submission" date="2021-12" db="EMBL/GenBank/DDBJ databases">
        <title>Discovery of the Pendulisporaceae a myxobacterial family with distinct sporulation behavior and unique specialized metabolism.</title>
        <authorList>
            <person name="Garcia R."/>
            <person name="Popoff A."/>
            <person name="Bader C.D."/>
            <person name="Loehr J."/>
            <person name="Walesch S."/>
            <person name="Walt C."/>
            <person name="Boldt J."/>
            <person name="Bunk B."/>
            <person name="Haeckl F.J.F.P.J."/>
            <person name="Gunesch A.P."/>
            <person name="Birkelbach J."/>
            <person name="Nuebel U."/>
            <person name="Pietschmann T."/>
            <person name="Bach T."/>
            <person name="Mueller R."/>
        </authorList>
    </citation>
    <scope>NUCLEOTIDE SEQUENCE [LARGE SCALE GENOMIC DNA]</scope>
    <source>
        <strain evidence="2 3">MSr11954</strain>
    </source>
</reference>
<dbReference type="Proteomes" id="UP001370348">
    <property type="component" value="Chromosome"/>
</dbReference>
<sequence>MDLHLNSTNGTNSPRHLHPMKIAYTVSERQGRSFWTRIGVGYINRDGSINIRLDAMPVSGNLQLRDWTPRGTDTDNEVPPPRHSSVQLDDAVSATSNVSLDDGAKRTADIPF</sequence>
<protein>
    <submittedName>
        <fullName evidence="2">Uncharacterized protein</fullName>
    </submittedName>
</protein>
<organism evidence="2 3">
    <name type="scientific">Pendulispora albinea</name>
    <dbReference type="NCBI Taxonomy" id="2741071"/>
    <lineage>
        <taxon>Bacteria</taxon>
        <taxon>Pseudomonadati</taxon>
        <taxon>Myxococcota</taxon>
        <taxon>Myxococcia</taxon>
        <taxon>Myxococcales</taxon>
        <taxon>Sorangiineae</taxon>
        <taxon>Pendulisporaceae</taxon>
        <taxon>Pendulispora</taxon>
    </lineage>
</organism>
<feature type="region of interest" description="Disordered" evidence="1">
    <location>
        <begin position="63"/>
        <end position="112"/>
    </location>
</feature>
<name>A0ABZ2LS82_9BACT</name>
<evidence type="ECO:0000256" key="1">
    <source>
        <dbReference type="SAM" id="MobiDB-lite"/>
    </source>
</evidence>
<evidence type="ECO:0000313" key="3">
    <source>
        <dbReference type="Proteomes" id="UP001370348"/>
    </source>
</evidence>
<evidence type="ECO:0000313" key="2">
    <source>
        <dbReference type="EMBL" id="WXB13622.1"/>
    </source>
</evidence>
<keyword evidence="3" id="KW-1185">Reference proteome</keyword>
<dbReference type="RefSeq" id="WP_394823235.1">
    <property type="nucleotide sequence ID" value="NZ_CP089984.1"/>
</dbReference>
<gene>
    <name evidence="2" type="ORF">LZC94_38030</name>
</gene>
<feature type="compositionally biased region" description="Basic and acidic residues" evidence="1">
    <location>
        <begin position="102"/>
        <end position="112"/>
    </location>
</feature>
<accession>A0ABZ2LS82</accession>
<dbReference type="EMBL" id="CP089984">
    <property type="protein sequence ID" value="WXB13622.1"/>
    <property type="molecule type" value="Genomic_DNA"/>
</dbReference>
<proteinExistence type="predicted"/>